<sequence>MAAPTDITMKNLNGTWELDSTKSNPTDPILALQGMGWIMRKTLSLATVTIHIHQYQDKENPSVTAIDAQQVITGGIKASPEERRLDWELREREDAVFGRLSSRSRFIGGKAEGDAIRPVLDVQTSTGNPEEDAKVQKFLVGEILADGSKSDGFVGEEGEEAFLHSFVQSLENGWTAEQVWGFEIVEGERLHARRIAVAKDGKVEYARLVYSFKERRAEA</sequence>
<dbReference type="EMBL" id="JAPQKL010000003">
    <property type="protein sequence ID" value="KAJ5138420.1"/>
    <property type="molecule type" value="Genomic_DNA"/>
</dbReference>
<name>A0A9W9L624_9EURO</name>
<keyword evidence="2" id="KW-1185">Reference proteome</keyword>
<evidence type="ECO:0000313" key="2">
    <source>
        <dbReference type="Proteomes" id="UP001149079"/>
    </source>
</evidence>
<reference evidence="1" key="1">
    <citation type="submission" date="2022-11" db="EMBL/GenBank/DDBJ databases">
        <authorList>
            <person name="Petersen C."/>
        </authorList>
    </citation>
    <scope>NUCLEOTIDE SEQUENCE</scope>
    <source>
        <strain evidence="1">IBT 22155</strain>
    </source>
</reference>
<dbReference type="AlphaFoldDB" id="A0A9W9L624"/>
<dbReference type="PANTHER" id="PTHR38115:SF1">
    <property type="entry name" value="LIPOCALIN-LIKE DOMAIN-CONTAINING PROTEIN"/>
    <property type="match status" value="1"/>
</dbReference>
<dbReference type="RefSeq" id="XP_056523069.1">
    <property type="nucleotide sequence ID" value="XM_056664012.1"/>
</dbReference>
<evidence type="ECO:0000313" key="1">
    <source>
        <dbReference type="EMBL" id="KAJ5138420.1"/>
    </source>
</evidence>
<dbReference type="InterPro" id="IPR012674">
    <property type="entry name" value="Calycin"/>
</dbReference>
<organism evidence="1 2">
    <name type="scientific">Penicillium bovifimosum</name>
    <dbReference type="NCBI Taxonomy" id="126998"/>
    <lineage>
        <taxon>Eukaryota</taxon>
        <taxon>Fungi</taxon>
        <taxon>Dikarya</taxon>
        <taxon>Ascomycota</taxon>
        <taxon>Pezizomycotina</taxon>
        <taxon>Eurotiomycetes</taxon>
        <taxon>Eurotiomycetidae</taxon>
        <taxon>Eurotiales</taxon>
        <taxon>Aspergillaceae</taxon>
        <taxon>Penicillium</taxon>
    </lineage>
</organism>
<dbReference type="OrthoDB" id="425354at2759"/>
<dbReference type="GeneID" id="81403182"/>
<dbReference type="Gene3D" id="2.40.128.20">
    <property type="match status" value="1"/>
</dbReference>
<accession>A0A9W9L624</accession>
<protein>
    <recommendedName>
        <fullName evidence="3">Lipocalin-like domain-containing protein</fullName>
    </recommendedName>
</protein>
<proteinExistence type="predicted"/>
<evidence type="ECO:0008006" key="3">
    <source>
        <dbReference type="Google" id="ProtNLM"/>
    </source>
</evidence>
<comment type="caution">
    <text evidence="1">The sequence shown here is derived from an EMBL/GenBank/DDBJ whole genome shotgun (WGS) entry which is preliminary data.</text>
</comment>
<reference evidence="1" key="2">
    <citation type="journal article" date="2023" name="IMA Fungus">
        <title>Comparative genomic study of the Penicillium genus elucidates a diverse pangenome and 15 lateral gene transfer events.</title>
        <authorList>
            <person name="Petersen C."/>
            <person name="Sorensen T."/>
            <person name="Nielsen M.R."/>
            <person name="Sondergaard T.E."/>
            <person name="Sorensen J.L."/>
            <person name="Fitzpatrick D.A."/>
            <person name="Frisvad J.C."/>
            <person name="Nielsen K.L."/>
        </authorList>
    </citation>
    <scope>NUCLEOTIDE SEQUENCE</scope>
    <source>
        <strain evidence="1">IBT 22155</strain>
    </source>
</reference>
<dbReference type="PANTHER" id="PTHR38115">
    <property type="entry name" value="LIPOCALIN-LIKE DOMAIN-CONTAINING PROTEIN"/>
    <property type="match status" value="1"/>
</dbReference>
<dbReference type="InterPro" id="IPR053037">
    <property type="entry name" value="Pericyclase_pydY-like"/>
</dbReference>
<dbReference type="Proteomes" id="UP001149079">
    <property type="component" value="Unassembled WGS sequence"/>
</dbReference>
<gene>
    <name evidence="1" type="ORF">N7515_003268</name>
</gene>